<dbReference type="RefSeq" id="XP_039141450.1">
    <property type="nucleotide sequence ID" value="XM_039285516.1"/>
</dbReference>
<keyword evidence="4 12" id="KW-0349">Heme</keyword>
<comment type="similarity">
    <text evidence="3 13">Belongs to the cytochrome P450 family.</text>
</comment>
<evidence type="ECO:0000256" key="9">
    <source>
        <dbReference type="ARBA" id="ARBA00023004"/>
    </source>
</evidence>
<keyword evidence="8 13" id="KW-0560">Oxidoreductase</keyword>
<dbReference type="InterPro" id="IPR001128">
    <property type="entry name" value="Cyt_P450"/>
</dbReference>
<dbReference type="GeneID" id="120278786"/>
<keyword evidence="15" id="KW-1185">Reference proteome</keyword>
<dbReference type="GO" id="GO:0020037">
    <property type="term" value="F:heme binding"/>
    <property type="evidence" value="ECO:0007669"/>
    <property type="project" value="InterPro"/>
</dbReference>
<dbReference type="PANTHER" id="PTHR47944">
    <property type="entry name" value="CYTOCHROME P450 98A9"/>
    <property type="match status" value="1"/>
</dbReference>
<dbReference type="SUPFAM" id="SSF48264">
    <property type="entry name" value="Cytochrome P450"/>
    <property type="match status" value="1"/>
</dbReference>
<evidence type="ECO:0000313" key="16">
    <source>
        <dbReference type="RefSeq" id="XP_039141450.1"/>
    </source>
</evidence>
<dbReference type="InterPro" id="IPR017972">
    <property type="entry name" value="Cyt_P450_CS"/>
</dbReference>
<comment type="subcellular location">
    <subcellularLocation>
        <location evidence="2">Membrane</location>
        <topology evidence="2">Single-pass membrane protein</topology>
    </subcellularLocation>
</comment>
<evidence type="ECO:0000256" key="3">
    <source>
        <dbReference type="ARBA" id="ARBA00010617"/>
    </source>
</evidence>
<dbReference type="InterPro" id="IPR036396">
    <property type="entry name" value="Cyt_P450_sf"/>
</dbReference>
<sequence length="554" mass="63412">MEEVERILMVLYSSNSTIFTATIFLFILIIIFIIPRTNRSKTKPRLPPGPPAIPIIGHLHLIRSLPHHAFDKLAGRYGPLMHLRLGSVLAIVASSPDMAKEVLKTNDANFASRPQNHASRRFGHDGSGLVFAPYGPYWKWIRKLCMSELLGSRTVDQLLPMRRLSLHDLLRTLLDASRRRQQVNISEELVKMGIGTVGRSLVGSTSFREYYYGGDNHDDDLDEMMKLTKEVNMLVGSFNVSDFIPALARWDLQGLDKKIQDVHHRFDAMLERIIERKQDLKYSRNNNNYHHIRSQNIKDLLDIVLDIADNDHDQESDIKLTRENIKSFVLEVLVAGSDSSAATMEWTLAELMQHPEMLEKAKLEIEEVVGKDRIVEERDIPKLPYLQAIVKESLRLHPAAAFALRLCINDVRIKDYDIPAGSHMFVNLWAVGRDPSYWQDPLEFKPERFLLFNSNNDHNNYNQEEEEEIMKMVDFRGQYYHYLPFGSGRRVCPGMNLALQVVQATLGALIQCFEWAPDDKKVMDMAEGIGIVIPRAHPIICVPVARLDPLPYLS</sequence>
<evidence type="ECO:0000256" key="11">
    <source>
        <dbReference type="ARBA" id="ARBA00023136"/>
    </source>
</evidence>
<reference evidence="16" key="1">
    <citation type="submission" date="2025-08" db="UniProtKB">
        <authorList>
            <consortium name="RefSeq"/>
        </authorList>
    </citation>
    <scope>IDENTIFICATION</scope>
</reference>
<dbReference type="Pfam" id="PF00067">
    <property type="entry name" value="p450"/>
    <property type="match status" value="1"/>
</dbReference>
<evidence type="ECO:0000256" key="6">
    <source>
        <dbReference type="ARBA" id="ARBA00022723"/>
    </source>
</evidence>
<dbReference type="PRINTS" id="PR00385">
    <property type="entry name" value="P450"/>
</dbReference>
<dbReference type="PROSITE" id="PS00086">
    <property type="entry name" value="CYTOCHROME_P450"/>
    <property type="match status" value="1"/>
</dbReference>
<dbReference type="GO" id="GO:0016705">
    <property type="term" value="F:oxidoreductase activity, acting on paired donors, with incorporation or reduction of molecular oxygen"/>
    <property type="evidence" value="ECO:0007669"/>
    <property type="project" value="InterPro"/>
</dbReference>
<gene>
    <name evidence="16" type="primary">LOC120278786</name>
</gene>
<evidence type="ECO:0000256" key="1">
    <source>
        <dbReference type="ARBA" id="ARBA00001971"/>
    </source>
</evidence>
<comment type="cofactor">
    <cofactor evidence="1 12">
        <name>heme</name>
        <dbReference type="ChEBI" id="CHEBI:30413"/>
    </cofactor>
</comment>
<keyword evidence="10 13" id="KW-0503">Monooxygenase</keyword>
<evidence type="ECO:0000256" key="2">
    <source>
        <dbReference type="ARBA" id="ARBA00004167"/>
    </source>
</evidence>
<feature type="transmembrane region" description="Helical" evidence="14">
    <location>
        <begin position="16"/>
        <end position="35"/>
    </location>
</feature>
<evidence type="ECO:0000256" key="5">
    <source>
        <dbReference type="ARBA" id="ARBA00022692"/>
    </source>
</evidence>
<protein>
    <submittedName>
        <fullName evidence="16">Cytochrome P450 93A3-like</fullName>
    </submittedName>
</protein>
<dbReference type="GO" id="GO:0016020">
    <property type="term" value="C:membrane"/>
    <property type="evidence" value="ECO:0007669"/>
    <property type="project" value="UniProtKB-SubCell"/>
</dbReference>
<dbReference type="InterPro" id="IPR002401">
    <property type="entry name" value="Cyt_P450_E_grp-I"/>
</dbReference>
<proteinExistence type="inferred from homology"/>
<evidence type="ECO:0000256" key="4">
    <source>
        <dbReference type="ARBA" id="ARBA00022617"/>
    </source>
</evidence>
<evidence type="ECO:0000256" key="7">
    <source>
        <dbReference type="ARBA" id="ARBA00022989"/>
    </source>
</evidence>
<name>A0AB40CMZ0_DIOCR</name>
<dbReference type="PANTHER" id="PTHR47944:SF17">
    <property type="entry name" value="3,9-DIHYDROXYPTEROCARPAN 6A-MONOOXYGENASE"/>
    <property type="match status" value="1"/>
</dbReference>
<feature type="binding site" description="axial binding residue" evidence="12">
    <location>
        <position position="492"/>
    </location>
    <ligand>
        <name>heme</name>
        <dbReference type="ChEBI" id="CHEBI:30413"/>
    </ligand>
    <ligandPart>
        <name>Fe</name>
        <dbReference type="ChEBI" id="CHEBI:18248"/>
    </ligandPart>
</feature>
<dbReference type="Proteomes" id="UP001515500">
    <property type="component" value="Chromosome 16"/>
</dbReference>
<dbReference type="GO" id="GO:0005506">
    <property type="term" value="F:iron ion binding"/>
    <property type="evidence" value="ECO:0007669"/>
    <property type="project" value="InterPro"/>
</dbReference>
<evidence type="ECO:0000256" key="8">
    <source>
        <dbReference type="ARBA" id="ARBA00023002"/>
    </source>
</evidence>
<keyword evidence="7 14" id="KW-1133">Transmembrane helix</keyword>
<keyword evidence="11 14" id="KW-0472">Membrane</keyword>
<dbReference type="PRINTS" id="PR00463">
    <property type="entry name" value="EP450I"/>
</dbReference>
<dbReference type="AlphaFoldDB" id="A0AB40CMZ0"/>
<accession>A0AB40CMZ0</accession>
<dbReference type="Gene3D" id="1.10.630.10">
    <property type="entry name" value="Cytochrome P450"/>
    <property type="match status" value="1"/>
</dbReference>
<keyword evidence="6 12" id="KW-0479">Metal-binding</keyword>
<organism evidence="15 16">
    <name type="scientific">Dioscorea cayennensis subsp. rotundata</name>
    <name type="common">White Guinea yam</name>
    <name type="synonym">Dioscorea rotundata</name>
    <dbReference type="NCBI Taxonomy" id="55577"/>
    <lineage>
        <taxon>Eukaryota</taxon>
        <taxon>Viridiplantae</taxon>
        <taxon>Streptophyta</taxon>
        <taxon>Embryophyta</taxon>
        <taxon>Tracheophyta</taxon>
        <taxon>Spermatophyta</taxon>
        <taxon>Magnoliopsida</taxon>
        <taxon>Liliopsida</taxon>
        <taxon>Dioscoreales</taxon>
        <taxon>Dioscoreaceae</taxon>
        <taxon>Dioscorea</taxon>
    </lineage>
</organism>
<dbReference type="GO" id="GO:0004497">
    <property type="term" value="F:monooxygenase activity"/>
    <property type="evidence" value="ECO:0007669"/>
    <property type="project" value="UniProtKB-KW"/>
</dbReference>
<evidence type="ECO:0000313" key="15">
    <source>
        <dbReference type="Proteomes" id="UP001515500"/>
    </source>
</evidence>
<evidence type="ECO:0000256" key="12">
    <source>
        <dbReference type="PIRSR" id="PIRSR602401-1"/>
    </source>
</evidence>
<evidence type="ECO:0000256" key="14">
    <source>
        <dbReference type="SAM" id="Phobius"/>
    </source>
</evidence>
<keyword evidence="5 14" id="KW-0812">Transmembrane</keyword>
<evidence type="ECO:0000256" key="13">
    <source>
        <dbReference type="RuleBase" id="RU000461"/>
    </source>
</evidence>
<evidence type="ECO:0000256" key="10">
    <source>
        <dbReference type="ARBA" id="ARBA00023033"/>
    </source>
</evidence>
<keyword evidence="9 12" id="KW-0408">Iron</keyword>